<comment type="similarity">
    <text evidence="1 9 10">Belongs to the peptidase A8 family.</text>
</comment>
<name>A0A7C3QZP2_9BACT</name>
<comment type="catalytic activity">
    <reaction evidence="9">
        <text>Release of signal peptides from bacterial membrane prolipoproteins. Hydrolyzes -Xaa-Yaa-Zaa-|-(S,diacylglyceryl)Cys-, in which Xaa is hydrophobic (preferably Leu), and Yaa (Ala or Ser) and Zaa (Gly or Ala) have small, neutral side chains.</text>
        <dbReference type="EC" id="3.4.23.36"/>
    </reaction>
</comment>
<evidence type="ECO:0000256" key="5">
    <source>
        <dbReference type="ARBA" id="ARBA00022750"/>
    </source>
</evidence>
<sequence>MLESSAKPGTNRLPNPHWGLYFILFFLVFFLDQLSKYLIERHLFEGESLTVISHFFHIVSIRNTGIVFGLFQDPYGWTHRLVFILLTIAAVILILYYSYRKKKEGGLEFYPLSIILGGAFGNLSDRMLKGRVVDFLDFSFHGHHWPAFNVADSAIVVGVSFLLIIQFAAQDDIRSSPGDNHHV</sequence>
<evidence type="ECO:0000256" key="4">
    <source>
        <dbReference type="ARBA" id="ARBA00022692"/>
    </source>
</evidence>
<dbReference type="UniPathway" id="UPA00665"/>
<feature type="transmembrane region" description="Helical" evidence="9">
    <location>
        <begin position="148"/>
        <end position="169"/>
    </location>
</feature>
<keyword evidence="3 9" id="KW-0645">Protease</keyword>
<evidence type="ECO:0000256" key="2">
    <source>
        <dbReference type="ARBA" id="ARBA00022475"/>
    </source>
</evidence>
<dbReference type="PANTHER" id="PTHR33695:SF1">
    <property type="entry name" value="LIPOPROTEIN SIGNAL PEPTIDASE"/>
    <property type="match status" value="1"/>
</dbReference>
<keyword evidence="6 9" id="KW-0378">Hydrolase</keyword>
<dbReference type="HAMAP" id="MF_00161">
    <property type="entry name" value="LspA"/>
    <property type="match status" value="1"/>
</dbReference>
<keyword evidence="2 9" id="KW-1003">Cell membrane</keyword>
<evidence type="ECO:0000256" key="7">
    <source>
        <dbReference type="ARBA" id="ARBA00022989"/>
    </source>
</evidence>
<dbReference type="PANTHER" id="PTHR33695">
    <property type="entry name" value="LIPOPROTEIN SIGNAL PEPTIDASE"/>
    <property type="match status" value="1"/>
</dbReference>
<evidence type="ECO:0000256" key="1">
    <source>
        <dbReference type="ARBA" id="ARBA00006139"/>
    </source>
</evidence>
<feature type="transmembrane region" description="Helical" evidence="9">
    <location>
        <begin position="20"/>
        <end position="39"/>
    </location>
</feature>
<reference evidence="11" key="1">
    <citation type="journal article" date="2020" name="mSystems">
        <title>Genome- and Community-Level Interaction Insights into Carbon Utilization and Element Cycling Functions of Hydrothermarchaeota in Hydrothermal Sediment.</title>
        <authorList>
            <person name="Zhou Z."/>
            <person name="Liu Y."/>
            <person name="Xu W."/>
            <person name="Pan J."/>
            <person name="Luo Z.H."/>
            <person name="Li M."/>
        </authorList>
    </citation>
    <scope>NUCLEOTIDE SEQUENCE [LARGE SCALE GENOMIC DNA]</scope>
    <source>
        <strain evidence="11">SpSt-902</strain>
    </source>
</reference>
<feature type="transmembrane region" description="Helical" evidence="9">
    <location>
        <begin position="109"/>
        <end position="128"/>
    </location>
</feature>
<dbReference type="InterPro" id="IPR001872">
    <property type="entry name" value="Peptidase_A8"/>
</dbReference>
<dbReference type="AlphaFoldDB" id="A0A7C3QZP2"/>
<dbReference type="GO" id="GO:0005886">
    <property type="term" value="C:plasma membrane"/>
    <property type="evidence" value="ECO:0007669"/>
    <property type="project" value="UniProtKB-SubCell"/>
</dbReference>
<evidence type="ECO:0000256" key="6">
    <source>
        <dbReference type="ARBA" id="ARBA00022801"/>
    </source>
</evidence>
<feature type="transmembrane region" description="Helical" evidence="9">
    <location>
        <begin position="77"/>
        <end position="97"/>
    </location>
</feature>
<dbReference type="GO" id="GO:0004190">
    <property type="term" value="F:aspartic-type endopeptidase activity"/>
    <property type="evidence" value="ECO:0007669"/>
    <property type="project" value="UniProtKB-UniRule"/>
</dbReference>
<comment type="caution">
    <text evidence="11">The sequence shown here is derived from an EMBL/GenBank/DDBJ whole genome shotgun (WGS) entry which is preliminary data.</text>
</comment>
<dbReference type="NCBIfam" id="TIGR00077">
    <property type="entry name" value="lspA"/>
    <property type="match status" value="1"/>
</dbReference>
<proteinExistence type="inferred from homology"/>
<evidence type="ECO:0000256" key="9">
    <source>
        <dbReference type="HAMAP-Rule" id="MF_00161"/>
    </source>
</evidence>
<feature type="active site" evidence="9">
    <location>
        <position position="134"/>
    </location>
</feature>
<dbReference type="PRINTS" id="PR00781">
    <property type="entry name" value="LIPOSIGPTASE"/>
</dbReference>
<gene>
    <name evidence="9 11" type="primary">lspA</name>
    <name evidence="11" type="ORF">ENX03_06170</name>
</gene>
<comment type="subcellular location">
    <subcellularLocation>
        <location evidence="9">Cell membrane</location>
        <topology evidence="9">Multi-pass membrane protein</topology>
    </subcellularLocation>
</comment>
<evidence type="ECO:0000313" key="11">
    <source>
        <dbReference type="EMBL" id="HFT93514.1"/>
    </source>
</evidence>
<keyword evidence="4 9" id="KW-0812">Transmembrane</keyword>
<protein>
    <recommendedName>
        <fullName evidence="9">Lipoprotein signal peptidase</fullName>
        <ecNumber evidence="9">3.4.23.36</ecNumber>
    </recommendedName>
    <alternativeName>
        <fullName evidence="9">Prolipoprotein signal peptidase</fullName>
    </alternativeName>
    <alternativeName>
        <fullName evidence="9">Signal peptidase II</fullName>
        <shortName evidence="9">SPase II</shortName>
    </alternativeName>
</protein>
<dbReference type="EC" id="3.4.23.36" evidence="9"/>
<accession>A0A7C3QZP2</accession>
<dbReference type="EMBL" id="DTMM01000120">
    <property type="protein sequence ID" value="HFT93514.1"/>
    <property type="molecule type" value="Genomic_DNA"/>
</dbReference>
<feature type="active site" evidence="9">
    <location>
        <position position="152"/>
    </location>
</feature>
<keyword evidence="7 9" id="KW-1133">Transmembrane helix</keyword>
<dbReference type="Pfam" id="PF01252">
    <property type="entry name" value="Peptidase_A8"/>
    <property type="match status" value="1"/>
</dbReference>
<organism evidence="11">
    <name type="scientific">Leptospirillum ferriphilum</name>
    <dbReference type="NCBI Taxonomy" id="178606"/>
    <lineage>
        <taxon>Bacteria</taxon>
        <taxon>Pseudomonadati</taxon>
        <taxon>Nitrospirota</taxon>
        <taxon>Nitrospiria</taxon>
        <taxon>Nitrospirales</taxon>
        <taxon>Nitrospiraceae</taxon>
        <taxon>Leptospirillum</taxon>
    </lineage>
</organism>
<keyword evidence="8 9" id="KW-0472">Membrane</keyword>
<comment type="pathway">
    <text evidence="9">Protein modification; lipoprotein biosynthesis (signal peptide cleavage).</text>
</comment>
<dbReference type="GO" id="GO:0006508">
    <property type="term" value="P:proteolysis"/>
    <property type="evidence" value="ECO:0007669"/>
    <property type="project" value="UniProtKB-KW"/>
</dbReference>
<evidence type="ECO:0000256" key="3">
    <source>
        <dbReference type="ARBA" id="ARBA00022670"/>
    </source>
</evidence>
<keyword evidence="5 9" id="KW-0064">Aspartyl protease</keyword>
<evidence type="ECO:0000256" key="8">
    <source>
        <dbReference type="ARBA" id="ARBA00023136"/>
    </source>
</evidence>
<evidence type="ECO:0000256" key="10">
    <source>
        <dbReference type="RuleBase" id="RU004181"/>
    </source>
</evidence>
<comment type="function">
    <text evidence="9">This protein specifically catalyzes the removal of signal peptides from prolipoproteins.</text>
</comment>